<evidence type="ECO:0000256" key="2">
    <source>
        <dbReference type="ARBA" id="ARBA00022485"/>
    </source>
</evidence>
<keyword evidence="9" id="KW-1185">Reference proteome</keyword>
<evidence type="ECO:0000256" key="6">
    <source>
        <dbReference type="ARBA" id="ARBA00023014"/>
    </source>
</evidence>
<sequence>MASRDEYKEENNMYLVYADEQGQVYDHPSLYGLARSADMIVEIMEDELIPLPEGATLVGLPSTRPIGMDPETGEMKPLPGNVQAVGALLPQGYTRLCLPGYVKTDKDYKLPLFGYSAVVWKDGQFYVTARLSDDPEKWNPLNCDPLELKSQVKAYTSRYPENRLYEHLSNCALGYECLTASNTFLNRWEGAVPVSYSCNAGCFGCISEQPDDSGFVSPQTRMNFRPRVEELVEVMLEHLKTPESIISFGQGCEGEPSTQAKLIIEAIREVRRQTDMGYININTNAGLTDHIRGIVDAGLDLMRVSTISALDDHYNAYYRPRGYTLANVEKSLKYAADQGVYTSINYLIFPGVTDREEEIEAMIDFCRRTKLKLIQLRNLNIDPESYLELIPKAKGEILGMKQAIEIFQEELPDVVIGSYTHVPPAELARVKVRG</sequence>
<comment type="cofactor">
    <cofactor evidence="1">
        <name>[4Fe-4S] cluster</name>
        <dbReference type="ChEBI" id="CHEBI:49883"/>
    </cofactor>
</comment>
<dbReference type="PANTHER" id="PTHR30352:SF5">
    <property type="entry name" value="PYRUVATE FORMATE-LYASE 1-ACTIVATING ENZYME"/>
    <property type="match status" value="1"/>
</dbReference>
<keyword evidence="3" id="KW-0949">S-adenosyl-L-methionine</keyword>
<dbReference type="SMART" id="SM00729">
    <property type="entry name" value="Elp3"/>
    <property type="match status" value="1"/>
</dbReference>
<dbReference type="SFLD" id="SFLDS00029">
    <property type="entry name" value="Radical_SAM"/>
    <property type="match status" value="1"/>
</dbReference>
<keyword evidence="2" id="KW-0004">4Fe-4S</keyword>
<evidence type="ECO:0000259" key="7">
    <source>
        <dbReference type="SMART" id="SM00729"/>
    </source>
</evidence>
<evidence type="ECO:0000313" key="8">
    <source>
        <dbReference type="EMBL" id="SMF43095.1"/>
    </source>
</evidence>
<dbReference type="CDD" id="cd01335">
    <property type="entry name" value="Radical_SAM"/>
    <property type="match status" value="1"/>
</dbReference>
<evidence type="ECO:0000256" key="1">
    <source>
        <dbReference type="ARBA" id="ARBA00001966"/>
    </source>
</evidence>
<proteinExistence type="predicted"/>
<dbReference type="GO" id="GO:0016829">
    <property type="term" value="F:lyase activity"/>
    <property type="evidence" value="ECO:0007669"/>
    <property type="project" value="UniProtKB-KW"/>
</dbReference>
<dbReference type="InterPro" id="IPR013785">
    <property type="entry name" value="Aldolase_TIM"/>
</dbReference>
<gene>
    <name evidence="8" type="ORF">SAMN02744124_03028</name>
</gene>
<dbReference type="Gene3D" id="3.20.20.70">
    <property type="entry name" value="Aldolase class I"/>
    <property type="match status" value="1"/>
</dbReference>
<keyword evidence="8" id="KW-0670">Pyruvate</keyword>
<evidence type="ECO:0000256" key="3">
    <source>
        <dbReference type="ARBA" id="ARBA00022691"/>
    </source>
</evidence>
<keyword evidence="6" id="KW-0411">Iron-sulfur</keyword>
<reference evidence="8 9" key="1">
    <citation type="submission" date="2017-04" db="EMBL/GenBank/DDBJ databases">
        <authorList>
            <person name="Varghese N."/>
            <person name="Submissions S."/>
        </authorList>
    </citation>
    <scope>NUCLEOTIDE SEQUENCE [LARGE SCALE GENOMIC DNA]</scope>
    <source>
        <strain evidence="8 9">J12</strain>
    </source>
</reference>
<dbReference type="InterPro" id="IPR007197">
    <property type="entry name" value="rSAM"/>
</dbReference>
<keyword evidence="5" id="KW-0408">Iron</keyword>
<dbReference type="InterPro" id="IPR058240">
    <property type="entry name" value="rSAM_sf"/>
</dbReference>
<feature type="domain" description="Elp3/MiaA/NifB-like radical SAM core" evidence="7">
    <location>
        <begin position="188"/>
        <end position="409"/>
    </location>
</feature>
<comment type="caution">
    <text evidence="8">The sequence shown here is derived from an EMBL/GenBank/DDBJ whole genome shotgun (WGS) entry which is preliminary data.</text>
</comment>
<protein>
    <submittedName>
        <fullName evidence="8">Pyruvate-formate lyase-activating enzyme</fullName>
    </submittedName>
</protein>
<dbReference type="EMBL" id="FXAE01000034">
    <property type="protein sequence ID" value="SMF43095.1"/>
    <property type="molecule type" value="Genomic_DNA"/>
</dbReference>
<dbReference type="Proteomes" id="UP000192939">
    <property type="component" value="Unassembled WGS sequence"/>
</dbReference>
<dbReference type="SFLD" id="SFLDG01109">
    <property type="entry name" value="Uncharacterised_Radical_SAM_Su"/>
    <property type="match status" value="1"/>
</dbReference>
<dbReference type="InterPro" id="IPR006638">
    <property type="entry name" value="Elp3/MiaA/NifB-like_rSAM"/>
</dbReference>
<dbReference type="Pfam" id="PF04055">
    <property type="entry name" value="Radical_SAM"/>
    <property type="match status" value="1"/>
</dbReference>
<dbReference type="InterPro" id="IPR034457">
    <property type="entry name" value="Organic_radical-activating"/>
</dbReference>
<organism evidence="8 9">
    <name type="scientific">Paenibacillus barengoltzii J12</name>
    <dbReference type="NCBI Taxonomy" id="935846"/>
    <lineage>
        <taxon>Bacteria</taxon>
        <taxon>Bacillati</taxon>
        <taxon>Bacillota</taxon>
        <taxon>Bacilli</taxon>
        <taxon>Bacillales</taxon>
        <taxon>Paenibacillaceae</taxon>
        <taxon>Paenibacillus</taxon>
    </lineage>
</organism>
<dbReference type="SUPFAM" id="SSF102114">
    <property type="entry name" value="Radical SAM enzymes"/>
    <property type="match status" value="1"/>
</dbReference>
<evidence type="ECO:0000256" key="4">
    <source>
        <dbReference type="ARBA" id="ARBA00022723"/>
    </source>
</evidence>
<name>A0ABY1LZV0_9BACL</name>
<keyword evidence="8" id="KW-0456">Lyase</keyword>
<accession>A0ABY1LZV0</accession>
<evidence type="ECO:0000256" key="5">
    <source>
        <dbReference type="ARBA" id="ARBA00023004"/>
    </source>
</evidence>
<evidence type="ECO:0000313" key="9">
    <source>
        <dbReference type="Proteomes" id="UP000192939"/>
    </source>
</evidence>
<keyword evidence="4" id="KW-0479">Metal-binding</keyword>
<dbReference type="PANTHER" id="PTHR30352">
    <property type="entry name" value="PYRUVATE FORMATE-LYASE-ACTIVATING ENZYME"/>
    <property type="match status" value="1"/>
</dbReference>